<evidence type="ECO:0000256" key="5">
    <source>
        <dbReference type="ARBA" id="ARBA00022737"/>
    </source>
</evidence>
<protein>
    <recommendedName>
        <fullName evidence="3">Zinc finger CCCH domain-containing protein 14</fullName>
    </recommendedName>
</protein>
<reference evidence="14" key="1">
    <citation type="submission" date="2025-08" db="UniProtKB">
        <authorList>
            <consortium name="RefSeq"/>
        </authorList>
    </citation>
    <scope>IDENTIFICATION</scope>
</reference>
<feature type="region of interest" description="Disordered" evidence="11">
    <location>
        <begin position="152"/>
        <end position="174"/>
    </location>
</feature>
<evidence type="ECO:0000256" key="8">
    <source>
        <dbReference type="ARBA" id="ARBA00023242"/>
    </source>
</evidence>
<feature type="region of interest" description="Disordered" evidence="11">
    <location>
        <begin position="210"/>
        <end position="234"/>
    </location>
</feature>
<evidence type="ECO:0000256" key="4">
    <source>
        <dbReference type="ARBA" id="ARBA00022723"/>
    </source>
</evidence>
<keyword evidence="7 9" id="KW-0862">Zinc</keyword>
<evidence type="ECO:0000256" key="1">
    <source>
        <dbReference type="ARBA" id="ARBA00004123"/>
    </source>
</evidence>
<dbReference type="GO" id="GO:0005737">
    <property type="term" value="C:cytoplasm"/>
    <property type="evidence" value="ECO:0007669"/>
    <property type="project" value="TreeGrafter"/>
</dbReference>
<dbReference type="GeneID" id="105361109"/>
<accession>A0AAJ6YED4</accession>
<feature type="domain" description="C3H1-type" evidence="12">
    <location>
        <begin position="779"/>
        <end position="804"/>
    </location>
</feature>
<keyword evidence="10" id="KW-0175">Coiled coil</keyword>
<feature type="region of interest" description="Disordered" evidence="11">
    <location>
        <begin position="403"/>
        <end position="441"/>
    </location>
</feature>
<evidence type="ECO:0000256" key="7">
    <source>
        <dbReference type="ARBA" id="ARBA00022833"/>
    </source>
</evidence>
<keyword evidence="8" id="KW-0539">Nucleus</keyword>
<dbReference type="Pfam" id="PF14608">
    <property type="entry name" value="zf-CCCH_2"/>
    <property type="match status" value="4"/>
</dbReference>
<keyword evidence="5" id="KW-0677">Repeat</keyword>
<dbReference type="Proteomes" id="UP000695007">
    <property type="component" value="Unplaced"/>
</dbReference>
<comment type="similarity">
    <text evidence="2">Belongs to the ZC3H14 family.</text>
</comment>
<dbReference type="RefSeq" id="XP_011496518.1">
    <property type="nucleotide sequence ID" value="XM_011498216.1"/>
</dbReference>
<dbReference type="AlphaFoldDB" id="A0AAJ6YED4"/>
<dbReference type="InterPro" id="IPR000571">
    <property type="entry name" value="Znf_CCCH"/>
</dbReference>
<dbReference type="PANTHER" id="PTHR14738">
    <property type="entry name" value="ZINC FINGER CCCH DOMAIN-CONTAINING PROTEIN 14"/>
    <property type="match status" value="1"/>
</dbReference>
<feature type="compositionally biased region" description="Polar residues" evidence="11">
    <location>
        <begin position="339"/>
        <end position="353"/>
    </location>
</feature>
<dbReference type="PROSITE" id="PS50103">
    <property type="entry name" value="ZF_C3H1"/>
    <property type="match status" value="1"/>
</dbReference>
<keyword evidence="13" id="KW-1185">Reference proteome</keyword>
<evidence type="ECO:0000256" key="9">
    <source>
        <dbReference type="PROSITE-ProRule" id="PRU00723"/>
    </source>
</evidence>
<dbReference type="GO" id="GO:0005634">
    <property type="term" value="C:nucleus"/>
    <property type="evidence" value="ECO:0007669"/>
    <property type="project" value="UniProtKB-SubCell"/>
</dbReference>
<dbReference type="Gene3D" id="1.20.1390.10">
    <property type="entry name" value="PWI domain"/>
    <property type="match status" value="1"/>
</dbReference>
<evidence type="ECO:0000256" key="3">
    <source>
        <dbReference type="ARBA" id="ARBA00015071"/>
    </source>
</evidence>
<feature type="zinc finger region" description="C3H1-type" evidence="9">
    <location>
        <begin position="779"/>
        <end position="804"/>
    </location>
</feature>
<feature type="region of interest" description="Disordered" evidence="11">
    <location>
        <begin position="298"/>
        <end position="362"/>
    </location>
</feature>
<dbReference type="InterPro" id="IPR040366">
    <property type="entry name" value="Nab2/ZC3H14"/>
</dbReference>
<evidence type="ECO:0000256" key="6">
    <source>
        <dbReference type="ARBA" id="ARBA00022771"/>
    </source>
</evidence>
<dbReference type="CTD" id="4665"/>
<evidence type="ECO:0000256" key="10">
    <source>
        <dbReference type="SAM" id="Coils"/>
    </source>
</evidence>
<name>A0AAJ6YED4_9HYME</name>
<dbReference type="GO" id="GO:0008270">
    <property type="term" value="F:zinc ion binding"/>
    <property type="evidence" value="ECO:0007669"/>
    <property type="project" value="UniProtKB-KW"/>
</dbReference>
<sequence length="889" mass="101549">MDIRGIEITNQLRSAIRAKLLELGVRYDEELPDYILVMVVNKKSRQQMNEDLHLFLEDSTEPFVNWLHDQVLKKLQKVTVKKKSNKEVGSSVVVKEEKDKKKIKVEDQSKSVLDKEVITKVDRDREFEELVGDLTLLNENDNKIGLKDIVHEDKSQKKKNPLHSTTNYGNIANNVEKKDTVTSTVSASTKPLNNDKKVASFKYPRVDVSEKSNESSIQNLKHSLNPDDISNEKNTQATKRLKLSDDLNNKDENKLKSSINKPKITSVISIKTRLGVIPPAKKSDLDTKPSSDIRSALNKNHLHVGRNETSSQRSSVSQNKIVERRKQRNEDARTEQSKTNKNQFSSNLKTGKSNKIGDLKNKERLSNKWGTVKSRLGIHKQDEPLLKSCNSIKVSKPRISNVKSRLGVRKRQQNSALSDAVFRPSQKPQNDKNFPEEDDDSVINTSLKSHVIDVKKHQMQKQKQKNIELKKQSDSNVDAKKEELEKIDDEDACKVSSKIIVTPRPLKPLQPSLKRATQSLLLRAVAEANQSVVMQKKLDPCLKEQKFVNKIKVMRDPWQGKILSVNLNSKKRLVMEKIQIELTNPDIISSSKPPFIDSSQVVTEEHLDMVKSLFKRSDDKQKFLVTLNGYNNNILKERNSDDEERIEMEVNEDDELALGNSQYRSHIENDRIIDEHDDDINKAHYINEDHDTNEDHELNDDTEIEYIEPKIESNGNDNAENLRLEENPCKRKRKLSPIVYTRSRSSTPEDKPTLASTVNSVLRIDKRPLISSVITTVADKSNEKCRYWPNCTLGIKCAYYHPEVMCSSFPACKFGEKCAYKHPKCKFGSSCTKLGCMFSHPPLQCKYHPYCMKPGCPFSHPKTSSTTALTSLTPDIPNVRAKFTWKKKE</sequence>
<dbReference type="Gene3D" id="4.10.1000.40">
    <property type="match status" value="2"/>
</dbReference>
<feature type="coiled-coil region" evidence="10">
    <location>
        <begin position="452"/>
        <end position="490"/>
    </location>
</feature>
<evidence type="ECO:0000313" key="14">
    <source>
        <dbReference type="RefSeq" id="XP_011496518.1"/>
    </source>
</evidence>
<evidence type="ECO:0000256" key="11">
    <source>
        <dbReference type="SAM" id="MobiDB-lite"/>
    </source>
</evidence>
<evidence type="ECO:0000313" key="13">
    <source>
        <dbReference type="Proteomes" id="UP000695007"/>
    </source>
</evidence>
<evidence type="ECO:0000259" key="12">
    <source>
        <dbReference type="PROSITE" id="PS50103"/>
    </source>
</evidence>
<keyword evidence="6 9" id="KW-0863">Zinc-finger</keyword>
<comment type="subcellular location">
    <subcellularLocation>
        <location evidence="1">Nucleus</location>
    </subcellularLocation>
</comment>
<proteinExistence type="inferred from homology"/>
<gene>
    <name evidence="14" type="primary">LOC105361109</name>
</gene>
<feature type="compositionally biased region" description="Basic and acidic residues" evidence="11">
    <location>
        <begin position="321"/>
        <end position="338"/>
    </location>
</feature>
<dbReference type="GO" id="GO:0008143">
    <property type="term" value="F:poly(A) binding"/>
    <property type="evidence" value="ECO:0007669"/>
    <property type="project" value="InterPro"/>
</dbReference>
<feature type="compositionally biased region" description="Polar residues" evidence="11">
    <location>
        <begin position="162"/>
        <end position="173"/>
    </location>
</feature>
<evidence type="ECO:0000256" key="2">
    <source>
        <dbReference type="ARBA" id="ARBA00008423"/>
    </source>
</evidence>
<dbReference type="PANTHER" id="PTHR14738:SF29">
    <property type="entry name" value="ZINC FINGER CCCH DOMAIN-CONTAINING PROTEIN 14"/>
    <property type="match status" value="1"/>
</dbReference>
<keyword evidence="4 9" id="KW-0479">Metal-binding</keyword>
<feature type="compositionally biased region" description="Polar residues" evidence="11">
    <location>
        <begin position="307"/>
        <end position="320"/>
    </location>
</feature>
<dbReference type="GO" id="GO:0043488">
    <property type="term" value="P:regulation of mRNA stability"/>
    <property type="evidence" value="ECO:0007669"/>
    <property type="project" value="InterPro"/>
</dbReference>
<organism evidence="13 14">
    <name type="scientific">Ceratosolen solmsi marchali</name>
    <dbReference type="NCBI Taxonomy" id="326594"/>
    <lineage>
        <taxon>Eukaryota</taxon>
        <taxon>Metazoa</taxon>
        <taxon>Ecdysozoa</taxon>
        <taxon>Arthropoda</taxon>
        <taxon>Hexapoda</taxon>
        <taxon>Insecta</taxon>
        <taxon>Pterygota</taxon>
        <taxon>Neoptera</taxon>
        <taxon>Endopterygota</taxon>
        <taxon>Hymenoptera</taxon>
        <taxon>Apocrita</taxon>
        <taxon>Proctotrupomorpha</taxon>
        <taxon>Chalcidoidea</taxon>
        <taxon>Agaonidae</taxon>
        <taxon>Agaoninae</taxon>
        <taxon>Ceratosolen</taxon>
    </lineage>
</organism>